<keyword evidence="2" id="KW-1185">Reference proteome</keyword>
<evidence type="ECO:0008006" key="3">
    <source>
        <dbReference type="Google" id="ProtNLM"/>
    </source>
</evidence>
<dbReference type="AlphaFoldDB" id="A0A291B8C7"/>
<sequence length="46" mass="5227">MFQTKKPIRGTLSLRNYNVQIGDISVMMKGLNKLTELGMLKMKVSI</sequence>
<reference evidence="2" key="1">
    <citation type="submission" date="2017-04" db="EMBL/GenBank/DDBJ databases">
        <title>Genome evolution of the luminous symbionts of deep sea anglerfish.</title>
        <authorList>
            <person name="Hendry T.A."/>
        </authorList>
    </citation>
    <scope>NUCLEOTIDE SEQUENCE [LARGE SCALE GENOMIC DNA]</scope>
</reference>
<accession>A0A291B8C7</accession>
<dbReference type="Proteomes" id="UP000218160">
    <property type="component" value="Chromosome 1"/>
</dbReference>
<proteinExistence type="predicted"/>
<name>A0A291B8C7_9GAMM</name>
<dbReference type="KEGG" id="elux:BTN50_0732"/>
<gene>
    <name evidence="1" type="ORF">BTN50_0732</name>
</gene>
<dbReference type="RefSeq" id="WP_190321906.1">
    <property type="nucleotide sequence ID" value="NZ_RPOF01000002.1"/>
</dbReference>
<protein>
    <recommendedName>
        <fullName evidence="3">Mobile element protein</fullName>
    </recommendedName>
</protein>
<evidence type="ECO:0000313" key="1">
    <source>
        <dbReference type="EMBL" id="ATF09246.1"/>
    </source>
</evidence>
<evidence type="ECO:0000313" key="2">
    <source>
        <dbReference type="Proteomes" id="UP000218160"/>
    </source>
</evidence>
<dbReference type="EMBL" id="CP020660">
    <property type="protein sequence ID" value="ATF09246.1"/>
    <property type="molecule type" value="Genomic_DNA"/>
</dbReference>
<organism evidence="1 2">
    <name type="scientific">Candidatus Enterovibrio altilux</name>
    <dbReference type="NCBI Taxonomy" id="1927128"/>
    <lineage>
        <taxon>Bacteria</taxon>
        <taxon>Pseudomonadati</taxon>
        <taxon>Pseudomonadota</taxon>
        <taxon>Gammaproteobacteria</taxon>
        <taxon>Vibrionales</taxon>
        <taxon>Vibrionaceae</taxon>
        <taxon>Enterovibrio</taxon>
    </lineage>
</organism>